<organism evidence="7 8">
    <name type="scientific">Stylosanthes scabra</name>
    <dbReference type="NCBI Taxonomy" id="79078"/>
    <lineage>
        <taxon>Eukaryota</taxon>
        <taxon>Viridiplantae</taxon>
        <taxon>Streptophyta</taxon>
        <taxon>Embryophyta</taxon>
        <taxon>Tracheophyta</taxon>
        <taxon>Spermatophyta</taxon>
        <taxon>Magnoliopsida</taxon>
        <taxon>eudicotyledons</taxon>
        <taxon>Gunneridae</taxon>
        <taxon>Pentapetalae</taxon>
        <taxon>rosids</taxon>
        <taxon>fabids</taxon>
        <taxon>Fabales</taxon>
        <taxon>Fabaceae</taxon>
        <taxon>Papilionoideae</taxon>
        <taxon>50 kb inversion clade</taxon>
        <taxon>dalbergioids sensu lato</taxon>
        <taxon>Dalbergieae</taxon>
        <taxon>Pterocarpus clade</taxon>
        <taxon>Stylosanthes</taxon>
    </lineage>
</organism>
<name>A0ABU6T4L1_9FABA</name>
<evidence type="ECO:0000256" key="1">
    <source>
        <dbReference type="ARBA" id="ARBA00004167"/>
    </source>
</evidence>
<sequence length="186" mass="20491">MARKGLRICMVVCCVLIIVVTIILVTISLTILKPKDPDVSIHPFGLDNFQIIQPNATTVPLGLVITIVNPNYGRFKYRNCTGYLSYHGAMIAEAKLVTGIVPARSTFNITTIAGIMNQKLMDDTQFWSDAEAGTFNFKTKIALPGKVIMLKIFKKKATVQVACDLSFKLKLTSIIVHSSCISKIKL</sequence>
<proteinExistence type="predicted"/>
<evidence type="ECO:0000259" key="6">
    <source>
        <dbReference type="Pfam" id="PF03168"/>
    </source>
</evidence>
<gene>
    <name evidence="7" type="ORF">PIB30_001665</name>
</gene>
<protein>
    <recommendedName>
        <fullName evidence="6">Late embryogenesis abundant protein LEA-2 subgroup domain-containing protein</fullName>
    </recommendedName>
</protein>
<keyword evidence="4 5" id="KW-0472">Membrane</keyword>
<accession>A0ABU6T4L1</accession>
<keyword evidence="8" id="KW-1185">Reference proteome</keyword>
<dbReference type="PANTHER" id="PTHR31234:SF65">
    <property type="entry name" value="LATE EMBRYOGENESIS ABUNDANT PROTEIN, LEA_2 SUBGROUP"/>
    <property type="match status" value="1"/>
</dbReference>
<evidence type="ECO:0000256" key="4">
    <source>
        <dbReference type="ARBA" id="ARBA00023136"/>
    </source>
</evidence>
<comment type="subcellular location">
    <subcellularLocation>
        <location evidence="1">Membrane</location>
        <topology evidence="1">Single-pass membrane protein</topology>
    </subcellularLocation>
</comment>
<dbReference type="EMBL" id="JASCZI010090624">
    <property type="protein sequence ID" value="MED6142898.1"/>
    <property type="molecule type" value="Genomic_DNA"/>
</dbReference>
<feature type="transmembrane region" description="Helical" evidence="5">
    <location>
        <begin position="51"/>
        <end position="68"/>
    </location>
</feature>
<evidence type="ECO:0000256" key="5">
    <source>
        <dbReference type="SAM" id="Phobius"/>
    </source>
</evidence>
<dbReference type="PANTHER" id="PTHR31234">
    <property type="entry name" value="LATE EMBRYOGENESIS ABUNDANT (LEA) HYDROXYPROLINE-RICH GLYCOPROTEIN FAMILY"/>
    <property type="match status" value="1"/>
</dbReference>
<reference evidence="7 8" key="1">
    <citation type="journal article" date="2023" name="Plants (Basel)">
        <title>Bridging the Gap: Combining Genomics and Transcriptomics Approaches to Understand Stylosanthes scabra, an Orphan Legume from the Brazilian Caatinga.</title>
        <authorList>
            <person name="Ferreira-Neto J.R.C."/>
            <person name="da Silva M.D."/>
            <person name="Binneck E."/>
            <person name="de Melo N.F."/>
            <person name="da Silva R.H."/>
            <person name="de Melo A.L.T.M."/>
            <person name="Pandolfi V."/>
            <person name="Bustamante F.O."/>
            <person name="Brasileiro-Vidal A.C."/>
            <person name="Benko-Iseppon A.M."/>
        </authorList>
    </citation>
    <scope>NUCLEOTIDE SEQUENCE [LARGE SCALE GENOMIC DNA]</scope>
    <source>
        <tissue evidence="7">Leaves</tissue>
    </source>
</reference>
<feature type="domain" description="Late embryogenesis abundant protein LEA-2 subgroup" evidence="6">
    <location>
        <begin position="65"/>
        <end position="163"/>
    </location>
</feature>
<evidence type="ECO:0000256" key="3">
    <source>
        <dbReference type="ARBA" id="ARBA00022989"/>
    </source>
</evidence>
<keyword evidence="3 5" id="KW-1133">Transmembrane helix</keyword>
<evidence type="ECO:0000256" key="2">
    <source>
        <dbReference type="ARBA" id="ARBA00022692"/>
    </source>
</evidence>
<evidence type="ECO:0000313" key="7">
    <source>
        <dbReference type="EMBL" id="MED6142898.1"/>
    </source>
</evidence>
<dbReference type="Proteomes" id="UP001341840">
    <property type="component" value="Unassembled WGS sequence"/>
</dbReference>
<comment type="caution">
    <text evidence="7">The sequence shown here is derived from an EMBL/GenBank/DDBJ whole genome shotgun (WGS) entry which is preliminary data.</text>
</comment>
<dbReference type="Pfam" id="PF03168">
    <property type="entry name" value="LEA_2"/>
    <property type="match status" value="1"/>
</dbReference>
<dbReference type="InterPro" id="IPR044839">
    <property type="entry name" value="NDR1-like"/>
</dbReference>
<evidence type="ECO:0000313" key="8">
    <source>
        <dbReference type="Proteomes" id="UP001341840"/>
    </source>
</evidence>
<dbReference type="InterPro" id="IPR004864">
    <property type="entry name" value="LEA_2"/>
</dbReference>
<dbReference type="Gene3D" id="2.60.40.1820">
    <property type="match status" value="1"/>
</dbReference>
<feature type="transmembrane region" description="Helical" evidence="5">
    <location>
        <begin position="7"/>
        <end position="31"/>
    </location>
</feature>
<keyword evidence="2 5" id="KW-0812">Transmembrane</keyword>